<dbReference type="AlphaFoldDB" id="A0AAE0MXN4"/>
<comment type="caution">
    <text evidence="1">The sequence shown here is derived from an EMBL/GenBank/DDBJ whole genome shotgun (WGS) entry which is preliminary data.</text>
</comment>
<keyword evidence="2" id="KW-1185">Reference proteome</keyword>
<organism evidence="1 2">
    <name type="scientific">Lasiosphaeria ovina</name>
    <dbReference type="NCBI Taxonomy" id="92902"/>
    <lineage>
        <taxon>Eukaryota</taxon>
        <taxon>Fungi</taxon>
        <taxon>Dikarya</taxon>
        <taxon>Ascomycota</taxon>
        <taxon>Pezizomycotina</taxon>
        <taxon>Sordariomycetes</taxon>
        <taxon>Sordariomycetidae</taxon>
        <taxon>Sordariales</taxon>
        <taxon>Lasiosphaeriaceae</taxon>
        <taxon>Lasiosphaeria</taxon>
    </lineage>
</organism>
<name>A0AAE0MXN4_9PEZI</name>
<feature type="non-terminal residue" evidence="1">
    <location>
        <position position="1"/>
    </location>
</feature>
<protein>
    <submittedName>
        <fullName evidence="1">Uncharacterized protein</fullName>
    </submittedName>
</protein>
<dbReference type="EMBL" id="JAULSN010000014">
    <property type="protein sequence ID" value="KAK3360861.1"/>
    <property type="molecule type" value="Genomic_DNA"/>
</dbReference>
<evidence type="ECO:0000313" key="2">
    <source>
        <dbReference type="Proteomes" id="UP001287356"/>
    </source>
</evidence>
<gene>
    <name evidence="1" type="ORF">B0T24DRAFT_503566</name>
</gene>
<feature type="non-terminal residue" evidence="1">
    <location>
        <position position="284"/>
    </location>
</feature>
<reference evidence="1" key="2">
    <citation type="submission" date="2023-06" db="EMBL/GenBank/DDBJ databases">
        <authorList>
            <consortium name="Lawrence Berkeley National Laboratory"/>
            <person name="Haridas S."/>
            <person name="Hensen N."/>
            <person name="Bonometti L."/>
            <person name="Westerberg I."/>
            <person name="Brannstrom I.O."/>
            <person name="Guillou S."/>
            <person name="Cros-Aarteil S."/>
            <person name="Calhoun S."/>
            <person name="Kuo A."/>
            <person name="Mondo S."/>
            <person name="Pangilinan J."/>
            <person name="Riley R."/>
            <person name="Labutti K."/>
            <person name="Andreopoulos B."/>
            <person name="Lipzen A."/>
            <person name="Chen C."/>
            <person name="Yanf M."/>
            <person name="Daum C."/>
            <person name="Ng V."/>
            <person name="Clum A."/>
            <person name="Steindorff A."/>
            <person name="Ohm R."/>
            <person name="Martin F."/>
            <person name="Silar P."/>
            <person name="Natvig D."/>
            <person name="Lalanne C."/>
            <person name="Gautier V."/>
            <person name="Ament-Velasquez S.L."/>
            <person name="Kruys A."/>
            <person name="Hutchinson M.I."/>
            <person name="Powell A.J."/>
            <person name="Barry K."/>
            <person name="Miller A.N."/>
            <person name="Grigoriev I.V."/>
            <person name="Debuchy R."/>
            <person name="Gladieux P."/>
            <person name="Thoren M.H."/>
            <person name="Johannesson H."/>
        </authorList>
    </citation>
    <scope>NUCLEOTIDE SEQUENCE</scope>
    <source>
        <strain evidence="1">CBS 958.72</strain>
    </source>
</reference>
<sequence>LQEAQEEEGQQEDQQDLKQQRDIVTETIKVWQRLDARNRRQEDEGTSTFTFESFLVAWVGNARRASRLRRVLLQPELQNALTRRGLIVREAGGEDDTTHVAANIRNELKTLQDTPSSSVFKPLDQQKNNPTLAADLCNTSQIGKPRLVNVFMVLGRLKTSAPSTVRLLSQVLQSQRIPDKEIPGILADGDFKSRIYLVVSLILGGLARNKASYLRDLLGLYLLANGTARRVIETLNHLGIITCNISSYWTLNRMLNGMATAVVTAIKKVAHDPNGVVVYDNFNL</sequence>
<dbReference type="Proteomes" id="UP001287356">
    <property type="component" value="Unassembled WGS sequence"/>
</dbReference>
<proteinExistence type="predicted"/>
<reference evidence="1" key="1">
    <citation type="journal article" date="2023" name="Mol. Phylogenet. Evol.">
        <title>Genome-scale phylogeny and comparative genomics of the fungal order Sordariales.</title>
        <authorList>
            <person name="Hensen N."/>
            <person name="Bonometti L."/>
            <person name="Westerberg I."/>
            <person name="Brannstrom I.O."/>
            <person name="Guillou S."/>
            <person name="Cros-Aarteil S."/>
            <person name="Calhoun S."/>
            <person name="Haridas S."/>
            <person name="Kuo A."/>
            <person name="Mondo S."/>
            <person name="Pangilinan J."/>
            <person name="Riley R."/>
            <person name="LaButti K."/>
            <person name="Andreopoulos B."/>
            <person name="Lipzen A."/>
            <person name="Chen C."/>
            <person name="Yan M."/>
            <person name="Daum C."/>
            <person name="Ng V."/>
            <person name="Clum A."/>
            <person name="Steindorff A."/>
            <person name="Ohm R.A."/>
            <person name="Martin F."/>
            <person name="Silar P."/>
            <person name="Natvig D.O."/>
            <person name="Lalanne C."/>
            <person name="Gautier V."/>
            <person name="Ament-Velasquez S.L."/>
            <person name="Kruys A."/>
            <person name="Hutchinson M.I."/>
            <person name="Powell A.J."/>
            <person name="Barry K."/>
            <person name="Miller A.N."/>
            <person name="Grigoriev I.V."/>
            <person name="Debuchy R."/>
            <person name="Gladieux P."/>
            <person name="Hiltunen Thoren M."/>
            <person name="Johannesson H."/>
        </authorList>
    </citation>
    <scope>NUCLEOTIDE SEQUENCE</scope>
    <source>
        <strain evidence="1">CBS 958.72</strain>
    </source>
</reference>
<evidence type="ECO:0000313" key="1">
    <source>
        <dbReference type="EMBL" id="KAK3360861.1"/>
    </source>
</evidence>
<accession>A0AAE0MXN4</accession>